<feature type="domain" description="VOC" evidence="2">
    <location>
        <begin position="41"/>
        <end position="164"/>
    </location>
</feature>
<feature type="chain" id="PRO_5023118132" evidence="1">
    <location>
        <begin position="26"/>
        <end position="165"/>
    </location>
</feature>
<proteinExistence type="predicted"/>
<dbReference type="Pfam" id="PF00903">
    <property type="entry name" value="Glyoxalase"/>
    <property type="match status" value="1"/>
</dbReference>
<dbReference type="AlphaFoldDB" id="A0A5C7GI73"/>
<keyword evidence="1" id="KW-0732">Signal</keyword>
<accession>A0A5C7GI73</accession>
<dbReference type="Gene3D" id="3.10.180.10">
    <property type="entry name" value="2,3-Dihydroxybiphenyl 1,2-Dioxygenase, domain 1"/>
    <property type="match status" value="1"/>
</dbReference>
<dbReference type="PROSITE" id="PS51819">
    <property type="entry name" value="VOC"/>
    <property type="match status" value="1"/>
</dbReference>
<protein>
    <submittedName>
        <fullName evidence="3">VOC family protein</fullName>
    </submittedName>
</protein>
<gene>
    <name evidence="3" type="ORF">FUA22_12220</name>
</gene>
<evidence type="ECO:0000313" key="3">
    <source>
        <dbReference type="EMBL" id="TXG37318.1"/>
    </source>
</evidence>
<organism evidence="3 4">
    <name type="scientific">Seonamhaeicola maritimus</name>
    <dbReference type="NCBI Taxonomy" id="2591822"/>
    <lineage>
        <taxon>Bacteria</taxon>
        <taxon>Pseudomonadati</taxon>
        <taxon>Bacteroidota</taxon>
        <taxon>Flavobacteriia</taxon>
        <taxon>Flavobacteriales</taxon>
        <taxon>Flavobacteriaceae</taxon>
    </lineage>
</organism>
<reference evidence="3 4" key="1">
    <citation type="submission" date="2019-08" db="EMBL/GenBank/DDBJ databases">
        <title>Seonamhaeicola sediminis sp. nov., isolated from marine sediment.</title>
        <authorList>
            <person name="Cao W.R."/>
        </authorList>
    </citation>
    <scope>NUCLEOTIDE SEQUENCE [LARGE SCALE GENOMIC DNA]</scope>
    <source>
        <strain evidence="3 4">1505</strain>
    </source>
</reference>
<dbReference type="InterPro" id="IPR037523">
    <property type="entry name" value="VOC_core"/>
</dbReference>
<dbReference type="RefSeq" id="WP_147768736.1">
    <property type="nucleotide sequence ID" value="NZ_VRKQ01000010.1"/>
</dbReference>
<comment type="caution">
    <text evidence="3">The sequence shown here is derived from an EMBL/GenBank/DDBJ whole genome shotgun (WGS) entry which is preliminary data.</text>
</comment>
<dbReference type="SUPFAM" id="SSF54593">
    <property type="entry name" value="Glyoxalase/Bleomycin resistance protein/Dihydroxybiphenyl dioxygenase"/>
    <property type="match status" value="1"/>
</dbReference>
<evidence type="ECO:0000259" key="2">
    <source>
        <dbReference type="PROSITE" id="PS51819"/>
    </source>
</evidence>
<dbReference type="EMBL" id="VRKQ01000010">
    <property type="protein sequence ID" value="TXG37318.1"/>
    <property type="molecule type" value="Genomic_DNA"/>
</dbReference>
<dbReference type="InterPro" id="IPR004360">
    <property type="entry name" value="Glyas_Fos-R_dOase_dom"/>
</dbReference>
<dbReference type="OrthoDB" id="371072at2"/>
<name>A0A5C7GI73_9FLAO</name>
<sequence>MKFKIVWRWSLFIALILIGTGYSFAQTNSLQESQAKAGVIGFDSFSVQVLDFKESITLYRDILGFKINDMEISSDFGDKRKLVLKVNTNDLTVSLSPTSKKFVDAIGPIGNTNHNHFMLKVNDIVTIGDKLKAAGYELENENYARDKYTFFVGPNGEIIGLSAWD</sequence>
<keyword evidence="4" id="KW-1185">Reference proteome</keyword>
<feature type="signal peptide" evidence="1">
    <location>
        <begin position="1"/>
        <end position="25"/>
    </location>
</feature>
<evidence type="ECO:0000313" key="4">
    <source>
        <dbReference type="Proteomes" id="UP000321080"/>
    </source>
</evidence>
<dbReference type="InterPro" id="IPR029068">
    <property type="entry name" value="Glyas_Bleomycin-R_OHBP_Dase"/>
</dbReference>
<dbReference type="Proteomes" id="UP000321080">
    <property type="component" value="Unassembled WGS sequence"/>
</dbReference>
<evidence type="ECO:0000256" key="1">
    <source>
        <dbReference type="SAM" id="SignalP"/>
    </source>
</evidence>